<feature type="transmembrane region" description="Helical" evidence="8">
    <location>
        <begin position="33"/>
        <end position="51"/>
    </location>
</feature>
<feature type="transmembrane region" description="Helical" evidence="8">
    <location>
        <begin position="385"/>
        <end position="411"/>
    </location>
</feature>
<dbReference type="Pfam" id="PF00999">
    <property type="entry name" value="Na_H_Exchanger"/>
    <property type="match status" value="1"/>
</dbReference>
<feature type="transmembrane region" description="Helical" evidence="8">
    <location>
        <begin position="94"/>
        <end position="117"/>
    </location>
</feature>
<dbReference type="EMBL" id="BJZS01000068">
    <property type="protein sequence ID" value="GEO96023.1"/>
    <property type="molecule type" value="Genomic_DNA"/>
</dbReference>
<feature type="transmembrane region" description="Helical" evidence="8">
    <location>
        <begin position="297"/>
        <end position="317"/>
    </location>
</feature>
<dbReference type="Proteomes" id="UP000321103">
    <property type="component" value="Unassembled WGS sequence"/>
</dbReference>
<feature type="domain" description="Cation/H+ exchanger transmembrane" evidence="9">
    <location>
        <begin position="15"/>
        <end position="406"/>
    </location>
</feature>
<name>A0A512IE96_9MICC</name>
<dbReference type="STRING" id="388357.GCA_001580365_00021"/>
<feature type="transmembrane region" description="Helical" evidence="8">
    <location>
        <begin position="63"/>
        <end position="82"/>
    </location>
</feature>
<evidence type="ECO:0000256" key="4">
    <source>
        <dbReference type="ARBA" id="ARBA00022692"/>
    </source>
</evidence>
<evidence type="ECO:0000256" key="6">
    <source>
        <dbReference type="ARBA" id="ARBA00023065"/>
    </source>
</evidence>
<dbReference type="GO" id="GO:1902600">
    <property type="term" value="P:proton transmembrane transport"/>
    <property type="evidence" value="ECO:0007669"/>
    <property type="project" value="InterPro"/>
</dbReference>
<keyword evidence="4 8" id="KW-0812">Transmembrane</keyword>
<comment type="caution">
    <text evidence="10">The sequence shown here is derived from an EMBL/GenBank/DDBJ whole genome shotgun (WGS) entry which is preliminary data.</text>
</comment>
<sequence>MFDAPSLMFTAAGVAVFAAALLPRLLMRAPVSMPMVFLGTGLAVFSVAETLPDPDPVAYSDITVHLSEICVIVSLMGAGLALDRPLGRVRWATTWRLLGIVMPLCLVGLTLLGWSVLGLSLAGALLLAAALAPTDPVLASEVQVAEPSEAEEDLDGEDEVRFGLTSEAGLNDGLAFPFVYLAVALSVVGTAPAAWLPHFLLVDVGWRIAVGCLAGYLVGRLLGRVFFRSPVESIRLASHSEGFVALAATFLTYGITEMVEGYGFVAVFVCALTIRAGERVHGYHGVLHSYIEQLERLLTVAVLVLLGGAVARGLLAGLSWSEVLVAAAFLLLVRPVAGWIGLARGRTGPWERGVIAFFGVRGIGSVYYLGYALAEGDFAAEDQTLWRIVGLVVVMSVVLHGVTAGPGMALLDRARRRKAVREAGTEAAAPRTPI</sequence>
<dbReference type="InterPro" id="IPR006153">
    <property type="entry name" value="Cation/H_exchanger_TM"/>
</dbReference>
<keyword evidence="3" id="KW-0050">Antiport</keyword>
<accession>A0A512IE96</accession>
<keyword evidence="11" id="KW-1185">Reference proteome</keyword>
<feature type="transmembrane region" description="Helical" evidence="8">
    <location>
        <begin position="204"/>
        <end position="223"/>
    </location>
</feature>
<keyword evidence="7 8" id="KW-0472">Membrane</keyword>
<keyword evidence="6" id="KW-0406">Ion transport</keyword>
<evidence type="ECO:0000256" key="3">
    <source>
        <dbReference type="ARBA" id="ARBA00022449"/>
    </source>
</evidence>
<evidence type="ECO:0000256" key="7">
    <source>
        <dbReference type="ARBA" id="ARBA00023136"/>
    </source>
</evidence>
<dbReference type="GO" id="GO:0005886">
    <property type="term" value="C:plasma membrane"/>
    <property type="evidence" value="ECO:0007669"/>
    <property type="project" value="UniProtKB-SubCell"/>
</dbReference>
<dbReference type="AlphaFoldDB" id="A0A512IE96"/>
<feature type="transmembrane region" description="Helical" evidence="8">
    <location>
        <begin position="174"/>
        <end position="197"/>
    </location>
</feature>
<evidence type="ECO:0000313" key="11">
    <source>
        <dbReference type="Proteomes" id="UP000321103"/>
    </source>
</evidence>
<feature type="transmembrane region" description="Helical" evidence="8">
    <location>
        <begin position="323"/>
        <end position="342"/>
    </location>
</feature>
<comment type="subcellular location">
    <subcellularLocation>
        <location evidence="1">Cell membrane</location>
        <topology evidence="1">Multi-pass membrane protein</topology>
    </subcellularLocation>
</comment>
<gene>
    <name evidence="10" type="ORF">KTU01_21460</name>
</gene>
<dbReference type="RefSeq" id="WP_062733202.1">
    <property type="nucleotide sequence ID" value="NZ_BJZS01000068.1"/>
</dbReference>
<keyword evidence="2" id="KW-0813">Transport</keyword>
<keyword evidence="5 8" id="KW-1133">Transmembrane helix</keyword>
<evidence type="ECO:0000256" key="8">
    <source>
        <dbReference type="SAM" id="Phobius"/>
    </source>
</evidence>
<feature type="transmembrane region" description="Helical" evidence="8">
    <location>
        <begin position="243"/>
        <end position="276"/>
    </location>
</feature>
<evidence type="ECO:0000256" key="1">
    <source>
        <dbReference type="ARBA" id="ARBA00004651"/>
    </source>
</evidence>
<evidence type="ECO:0000259" key="9">
    <source>
        <dbReference type="Pfam" id="PF00999"/>
    </source>
</evidence>
<evidence type="ECO:0000313" key="10">
    <source>
        <dbReference type="EMBL" id="GEO96023.1"/>
    </source>
</evidence>
<feature type="transmembrane region" description="Helical" evidence="8">
    <location>
        <begin position="6"/>
        <end position="26"/>
    </location>
</feature>
<organism evidence="10 11">
    <name type="scientific">Kocuria turfanensis</name>
    <dbReference type="NCBI Taxonomy" id="388357"/>
    <lineage>
        <taxon>Bacteria</taxon>
        <taxon>Bacillati</taxon>
        <taxon>Actinomycetota</taxon>
        <taxon>Actinomycetes</taxon>
        <taxon>Micrococcales</taxon>
        <taxon>Micrococcaceae</taxon>
        <taxon>Kocuria</taxon>
    </lineage>
</organism>
<reference evidence="10 11" key="1">
    <citation type="submission" date="2019-07" db="EMBL/GenBank/DDBJ databases">
        <title>Whole genome shotgun sequence of Kocuria turfanensis NBRC 107627.</title>
        <authorList>
            <person name="Hosoyama A."/>
            <person name="Uohara A."/>
            <person name="Ohji S."/>
            <person name="Ichikawa N."/>
        </authorList>
    </citation>
    <scope>NUCLEOTIDE SEQUENCE [LARGE SCALE GENOMIC DNA]</scope>
    <source>
        <strain evidence="10 11">NBRC 107627</strain>
    </source>
</reference>
<evidence type="ECO:0000256" key="5">
    <source>
        <dbReference type="ARBA" id="ARBA00022989"/>
    </source>
</evidence>
<proteinExistence type="predicted"/>
<feature type="transmembrane region" description="Helical" evidence="8">
    <location>
        <begin position="354"/>
        <end position="373"/>
    </location>
</feature>
<protein>
    <submittedName>
        <fullName evidence="10">Cation transporter</fullName>
    </submittedName>
</protein>
<dbReference type="GO" id="GO:0015297">
    <property type="term" value="F:antiporter activity"/>
    <property type="evidence" value="ECO:0007669"/>
    <property type="project" value="UniProtKB-KW"/>
</dbReference>
<dbReference type="PANTHER" id="PTHR32507:SF8">
    <property type="entry name" value="CNH1P"/>
    <property type="match status" value="1"/>
</dbReference>
<evidence type="ECO:0000256" key="2">
    <source>
        <dbReference type="ARBA" id="ARBA00022448"/>
    </source>
</evidence>
<dbReference type="PANTHER" id="PTHR32507">
    <property type="entry name" value="NA(+)/H(+) ANTIPORTER 1"/>
    <property type="match status" value="1"/>
</dbReference>